<evidence type="ECO:0000256" key="3">
    <source>
        <dbReference type="ARBA" id="ARBA00022692"/>
    </source>
</evidence>
<keyword evidence="3 6" id="KW-0812">Transmembrane</keyword>
<dbReference type="RefSeq" id="WP_036050651.1">
    <property type="nucleotide sequence ID" value="NZ_CADEVY010000004.1"/>
</dbReference>
<feature type="domain" description="ABC transmembrane type-1" evidence="7">
    <location>
        <begin position="17"/>
        <end position="200"/>
    </location>
</feature>
<dbReference type="GO" id="GO:0055085">
    <property type="term" value="P:transmembrane transport"/>
    <property type="evidence" value="ECO:0007669"/>
    <property type="project" value="InterPro"/>
</dbReference>
<dbReference type="OrthoDB" id="9781705at2"/>
<dbReference type="EMBL" id="JPGG01000017">
    <property type="protein sequence ID" value="KGC11122.1"/>
    <property type="molecule type" value="Genomic_DNA"/>
</dbReference>
<dbReference type="InterPro" id="IPR051204">
    <property type="entry name" value="ABC_transp_perm/SBD"/>
</dbReference>
<keyword evidence="4 6" id="KW-1133">Transmembrane helix</keyword>
<evidence type="ECO:0000256" key="1">
    <source>
        <dbReference type="ARBA" id="ARBA00004651"/>
    </source>
</evidence>
<reference evidence="11" key="3">
    <citation type="submission" date="2017-09" db="EMBL/GenBank/DDBJ databases">
        <title>FDA dAtabase for Regulatory Grade micrObial Sequences (FDA-ARGOS): Supporting development and validation of Infectious Disease Dx tests.</title>
        <authorList>
            <person name="Minogue T."/>
            <person name="Wolcott M."/>
            <person name="Wasieloski L."/>
            <person name="Aguilar W."/>
            <person name="Moore D."/>
            <person name="Tallon L."/>
            <person name="Sadzewicz L."/>
            <person name="Ott S."/>
            <person name="Zhao X."/>
            <person name="Nagaraj S."/>
            <person name="Vavikolanu K."/>
            <person name="Aluvathingal J."/>
            <person name="Nadendla S."/>
            <person name="Sichtig H."/>
        </authorList>
    </citation>
    <scope>NUCLEOTIDE SEQUENCE [LARGE SCALE GENOMIC DNA]</scope>
    <source>
        <strain evidence="11">FDAARGOS_390</strain>
    </source>
</reference>
<feature type="transmembrane region" description="Helical" evidence="6">
    <location>
        <begin position="151"/>
        <end position="169"/>
    </location>
</feature>
<evidence type="ECO:0000313" key="11">
    <source>
        <dbReference type="Proteomes" id="UP000220629"/>
    </source>
</evidence>
<dbReference type="Proteomes" id="UP000220629">
    <property type="component" value="Unassembled WGS sequence"/>
</dbReference>
<comment type="subcellular location">
    <subcellularLocation>
        <location evidence="1 6">Cell membrane</location>
        <topology evidence="1 6">Multi-pass membrane protein</topology>
    </subcellularLocation>
</comment>
<dbReference type="SUPFAM" id="SSF161098">
    <property type="entry name" value="MetI-like"/>
    <property type="match status" value="1"/>
</dbReference>
<proteinExistence type="inferred from homology"/>
<comment type="caution">
    <text evidence="9">The sequence shown here is derived from an EMBL/GenBank/DDBJ whole genome shotgun (WGS) entry which is preliminary data.</text>
</comment>
<feature type="transmembrane region" description="Helical" evidence="6">
    <location>
        <begin position="52"/>
        <end position="73"/>
    </location>
</feature>
<dbReference type="GO" id="GO:0031460">
    <property type="term" value="P:glycine betaine transport"/>
    <property type="evidence" value="ECO:0007669"/>
    <property type="project" value="TreeGrafter"/>
</dbReference>
<evidence type="ECO:0000256" key="6">
    <source>
        <dbReference type="RuleBase" id="RU363032"/>
    </source>
</evidence>
<evidence type="ECO:0000259" key="7">
    <source>
        <dbReference type="PROSITE" id="PS50928"/>
    </source>
</evidence>
<evidence type="ECO:0000313" key="10">
    <source>
        <dbReference type="Proteomes" id="UP000029590"/>
    </source>
</evidence>
<dbReference type="GO" id="GO:0005886">
    <property type="term" value="C:plasma membrane"/>
    <property type="evidence" value="ECO:0007669"/>
    <property type="project" value="UniProtKB-SubCell"/>
</dbReference>
<dbReference type="InterPro" id="IPR000515">
    <property type="entry name" value="MetI-like"/>
</dbReference>
<keyword evidence="5 6" id="KW-0472">Membrane</keyword>
<organism evidence="9 11">
    <name type="scientific">Burkholderia gladioli</name>
    <name type="common">Pseudomonas marginata</name>
    <name type="synonym">Phytomonas marginata</name>
    <dbReference type="NCBI Taxonomy" id="28095"/>
    <lineage>
        <taxon>Bacteria</taxon>
        <taxon>Pseudomonadati</taxon>
        <taxon>Pseudomonadota</taxon>
        <taxon>Betaproteobacteria</taxon>
        <taxon>Burkholderiales</taxon>
        <taxon>Burkholderiaceae</taxon>
        <taxon>Burkholderia</taxon>
    </lineage>
</organism>
<dbReference type="Proteomes" id="UP000029590">
    <property type="component" value="Unassembled WGS sequence"/>
</dbReference>
<dbReference type="PROSITE" id="PS50928">
    <property type="entry name" value="ABC_TM1"/>
    <property type="match status" value="1"/>
</dbReference>
<keyword evidence="2 6" id="KW-0813">Transport</keyword>
<evidence type="ECO:0000256" key="5">
    <source>
        <dbReference type="ARBA" id="ARBA00023136"/>
    </source>
</evidence>
<dbReference type="AlphaFoldDB" id="A0A095G174"/>
<name>A0A095G174_BURGA</name>
<dbReference type="KEGG" id="bgo:BM43_4003"/>
<evidence type="ECO:0000256" key="4">
    <source>
        <dbReference type="ARBA" id="ARBA00022989"/>
    </source>
</evidence>
<dbReference type="Gene3D" id="1.10.3720.10">
    <property type="entry name" value="MetI-like"/>
    <property type="match status" value="1"/>
</dbReference>
<reference evidence="8 10" key="1">
    <citation type="submission" date="2014-04" db="EMBL/GenBank/DDBJ databases">
        <authorList>
            <person name="Bishop-Lilly K.A."/>
            <person name="Broomall S.M."/>
            <person name="Chain P.S."/>
            <person name="Chertkov O."/>
            <person name="Coyne S.R."/>
            <person name="Daligault H.E."/>
            <person name="Davenport K.W."/>
            <person name="Erkkila T."/>
            <person name="Frey K.G."/>
            <person name="Gibbons H.S."/>
            <person name="Gu W."/>
            <person name="Jaissle J."/>
            <person name="Johnson S.L."/>
            <person name="Koroleva G.I."/>
            <person name="Ladner J.T."/>
            <person name="Lo C.-C."/>
            <person name="Minogue T.D."/>
            <person name="Munk C."/>
            <person name="Palacios G.F."/>
            <person name="Redden C.L."/>
            <person name="Rosenzweig C.N."/>
            <person name="Scholz M.B."/>
            <person name="Teshima H."/>
            <person name="Xu Y."/>
        </authorList>
    </citation>
    <scope>NUCLEOTIDE SEQUENCE [LARGE SCALE GENOMIC DNA]</scope>
    <source>
        <strain evidence="8">Gladioli</strain>
        <strain evidence="10">gladioli</strain>
    </source>
</reference>
<dbReference type="PANTHER" id="PTHR30177:SF4">
    <property type="entry name" value="OSMOPROTECTANT IMPORT PERMEASE PROTEIN OSMW"/>
    <property type="match status" value="1"/>
</dbReference>
<dbReference type="InterPro" id="IPR035906">
    <property type="entry name" value="MetI-like_sf"/>
</dbReference>
<evidence type="ECO:0000256" key="2">
    <source>
        <dbReference type="ARBA" id="ARBA00022448"/>
    </source>
</evidence>
<evidence type="ECO:0000313" key="8">
    <source>
        <dbReference type="EMBL" id="KGC11122.1"/>
    </source>
</evidence>
<dbReference type="CDD" id="cd06261">
    <property type="entry name" value="TM_PBP2"/>
    <property type="match status" value="1"/>
</dbReference>
<reference evidence="9" key="2">
    <citation type="submission" date="2017-09" db="EMBL/GenBank/DDBJ databases">
        <title>FDA dAtabase for Regulatory Grade micrObial Sequences (FDA-ARGOS): Supporting development and validation of Infectious Disease Dx tests.</title>
        <authorList>
            <person name="Minogue T."/>
            <person name="Wolcott M."/>
            <person name="Wasieloski L."/>
            <person name="Aguilar W."/>
            <person name="Moore D."/>
            <person name="Tallon L.J."/>
            <person name="Sadzewicz L."/>
            <person name="Ott S."/>
            <person name="Zhao X."/>
            <person name="Nagaraj S."/>
            <person name="Vavikolanu K."/>
            <person name="Aluvathingal J."/>
            <person name="Nadendla S."/>
            <person name="Sichtig H."/>
        </authorList>
    </citation>
    <scope>NUCLEOTIDE SEQUENCE</scope>
    <source>
        <strain evidence="9">FDAARGOS_390</strain>
    </source>
</reference>
<sequence>MNLDWLVRESGNIAVLLGWHLVLSLVPLVIGLVCSVPLGWIAHCSGALRSPLLGMAGLLYTIPSLAMFVLLPALLGTRILDPANVVVALSVYTVALLVRTVDDGLGAIAPETLQAADAMGYRQFLRFITVELPVAVPVITAGMRVAAVSNVSIVSVAALVGMPQLGALFTQGLQLHFITPIVVGIALCILLAVALDGLVVFVGRWLTPWRPEGTRS</sequence>
<accession>A0A095G174</accession>
<protein>
    <submittedName>
        <fullName evidence="9">ABC transporter permease</fullName>
    </submittedName>
    <submittedName>
        <fullName evidence="8">Binding--dependent transport system inner membrane component family protein</fullName>
    </submittedName>
</protein>
<dbReference type="Pfam" id="PF00528">
    <property type="entry name" value="BPD_transp_1"/>
    <property type="match status" value="1"/>
</dbReference>
<feature type="transmembrane region" description="Helical" evidence="6">
    <location>
        <begin position="181"/>
        <end position="206"/>
    </location>
</feature>
<feature type="transmembrane region" description="Helical" evidence="6">
    <location>
        <begin position="20"/>
        <end position="40"/>
    </location>
</feature>
<comment type="similarity">
    <text evidence="6">Belongs to the binding-protein-dependent transport system permease family.</text>
</comment>
<dbReference type="EMBL" id="PDDY01000004">
    <property type="protein sequence ID" value="PEH37908.1"/>
    <property type="molecule type" value="Genomic_DNA"/>
</dbReference>
<dbReference type="PANTHER" id="PTHR30177">
    <property type="entry name" value="GLYCINE BETAINE/L-PROLINE TRANSPORT SYSTEM PERMEASE PROTEIN PROW"/>
    <property type="match status" value="1"/>
</dbReference>
<gene>
    <name evidence="9" type="ORF">CRM94_25975</name>
    <name evidence="8" type="ORF">DM48_7496</name>
</gene>
<evidence type="ECO:0000313" key="9">
    <source>
        <dbReference type="EMBL" id="PEH37908.1"/>
    </source>
</evidence>